<dbReference type="RefSeq" id="XP_030997399.1">
    <property type="nucleotide sequence ID" value="XM_031136353.1"/>
</dbReference>
<dbReference type="InterPro" id="IPR051380">
    <property type="entry name" value="pH-response_reg_palI/RIM9"/>
</dbReference>
<dbReference type="STRING" id="1093900.A0A507BG57"/>
<feature type="transmembrane region" description="Helical" evidence="1">
    <location>
        <begin position="184"/>
        <end position="205"/>
    </location>
</feature>
<sequence>MAVVGFFHHIGTFLILVAVALLIVTTISAPVVHDISILRVNMRNSDQSISFGTFGYCVLDADGNGNDRCTGSHVGYQPADILGEQLRVDFSDAARRTANGLTKTMVLHPIATGVSFISFALTLGAGVVGSFLASVVAVISFVITCAALVCDFVLFSIVKHHVSDANDNAGGPNGNGRASASYSVAMWTILVAAILELLAAIVIFFSCCSARMHRQRTARTSKHAVPADDYGTAVAPRRRRRWF</sequence>
<name>A0A507BG57_9PEZI</name>
<comment type="caution">
    <text evidence="2">The sequence shown here is derived from an EMBL/GenBank/DDBJ whole genome shotgun (WGS) entry which is preliminary data.</text>
</comment>
<accession>A0A507BG57</accession>
<dbReference type="Pfam" id="PF06687">
    <property type="entry name" value="SUR7"/>
    <property type="match status" value="1"/>
</dbReference>
<dbReference type="InterPro" id="IPR009571">
    <property type="entry name" value="SUR7/Rim9-like_fungi"/>
</dbReference>
<proteinExistence type="predicted"/>
<dbReference type="AlphaFoldDB" id="A0A507BG57"/>
<evidence type="ECO:0008006" key="4">
    <source>
        <dbReference type="Google" id="ProtNLM"/>
    </source>
</evidence>
<evidence type="ECO:0000313" key="2">
    <source>
        <dbReference type="EMBL" id="TPX15688.1"/>
    </source>
</evidence>
<feature type="transmembrane region" description="Helical" evidence="1">
    <location>
        <begin position="131"/>
        <end position="154"/>
    </location>
</feature>
<evidence type="ECO:0000313" key="3">
    <source>
        <dbReference type="Proteomes" id="UP000319257"/>
    </source>
</evidence>
<organism evidence="2 3">
    <name type="scientific">Thyridium curvatum</name>
    <dbReference type="NCBI Taxonomy" id="1093900"/>
    <lineage>
        <taxon>Eukaryota</taxon>
        <taxon>Fungi</taxon>
        <taxon>Dikarya</taxon>
        <taxon>Ascomycota</taxon>
        <taxon>Pezizomycotina</taxon>
        <taxon>Sordariomycetes</taxon>
        <taxon>Sordariomycetidae</taxon>
        <taxon>Thyridiales</taxon>
        <taxon>Thyridiaceae</taxon>
        <taxon>Thyridium</taxon>
    </lineage>
</organism>
<keyword evidence="1" id="KW-1133">Transmembrane helix</keyword>
<dbReference type="PANTHER" id="PTHR28013:SF7">
    <property type="entry name" value="PALI-DOMAIN-CONTAINING PROTEIN"/>
    <property type="match status" value="1"/>
</dbReference>
<protein>
    <recommendedName>
        <fullName evidence="4">Pali-domain-containing protein</fullName>
    </recommendedName>
</protein>
<dbReference type="Proteomes" id="UP000319257">
    <property type="component" value="Unassembled WGS sequence"/>
</dbReference>
<keyword evidence="1" id="KW-0812">Transmembrane</keyword>
<gene>
    <name evidence="2" type="ORF">E0L32_000022</name>
</gene>
<reference evidence="2 3" key="1">
    <citation type="submission" date="2019-06" db="EMBL/GenBank/DDBJ databases">
        <title>Draft genome sequence of the filamentous fungus Phialemoniopsis curvata isolated from diesel fuel.</title>
        <authorList>
            <person name="Varaljay V.A."/>
            <person name="Lyon W.J."/>
            <person name="Crouch A.L."/>
            <person name="Drake C.E."/>
            <person name="Hollomon J.M."/>
            <person name="Nadeau L.J."/>
            <person name="Nunn H.S."/>
            <person name="Stevenson B.S."/>
            <person name="Bojanowski C.L."/>
            <person name="Crookes-Goodson W.J."/>
        </authorList>
    </citation>
    <scope>NUCLEOTIDE SEQUENCE [LARGE SCALE GENOMIC DNA]</scope>
    <source>
        <strain evidence="2 3">D216</strain>
    </source>
</reference>
<evidence type="ECO:0000256" key="1">
    <source>
        <dbReference type="SAM" id="Phobius"/>
    </source>
</evidence>
<dbReference type="GO" id="GO:0005886">
    <property type="term" value="C:plasma membrane"/>
    <property type="evidence" value="ECO:0007669"/>
    <property type="project" value="InterPro"/>
</dbReference>
<feature type="transmembrane region" description="Helical" evidence="1">
    <location>
        <begin position="105"/>
        <end position="125"/>
    </location>
</feature>
<keyword evidence="1" id="KW-0472">Membrane</keyword>
<dbReference type="EMBL" id="SKBQ01000001">
    <property type="protein sequence ID" value="TPX15688.1"/>
    <property type="molecule type" value="Genomic_DNA"/>
</dbReference>
<keyword evidence="3" id="KW-1185">Reference proteome</keyword>
<dbReference type="GO" id="GO:0035838">
    <property type="term" value="C:growing cell tip"/>
    <property type="evidence" value="ECO:0007669"/>
    <property type="project" value="TreeGrafter"/>
</dbReference>
<dbReference type="InParanoid" id="A0A507BG57"/>
<dbReference type="GeneID" id="41967469"/>
<dbReference type="OrthoDB" id="2354757at2759"/>
<dbReference type="GO" id="GO:0032153">
    <property type="term" value="C:cell division site"/>
    <property type="evidence" value="ECO:0007669"/>
    <property type="project" value="TreeGrafter"/>
</dbReference>
<dbReference type="PANTHER" id="PTHR28013">
    <property type="entry name" value="PROTEIN DCV1-RELATED"/>
    <property type="match status" value="1"/>
</dbReference>
<feature type="transmembrane region" description="Helical" evidence="1">
    <location>
        <begin position="6"/>
        <end position="32"/>
    </location>
</feature>
<dbReference type="Gene3D" id="1.20.140.150">
    <property type="match status" value="1"/>
</dbReference>